<sequence length="128" mass="14900">MIMKKKPIDITGVWHFREDFGYGVDEGEMTIRQNGQKITGSMVYEERIEGDVPFVVCVDIEGFLIGEQVKFKAVGYELFDVEGDWEFNLEDRIGWIYDNEQIRGSSIDEDGIEGQFIMRRKYAIKEQS</sequence>
<gene>
    <name evidence="1" type="ORF">LX69_02615</name>
</gene>
<evidence type="ECO:0000313" key="2">
    <source>
        <dbReference type="Proteomes" id="UP000249239"/>
    </source>
</evidence>
<dbReference type="AlphaFoldDB" id="A0A2W7NQJ7"/>
<proteinExistence type="predicted"/>
<dbReference type="Proteomes" id="UP000249239">
    <property type="component" value="Unassembled WGS sequence"/>
</dbReference>
<name>A0A2W7NQJ7_9BACT</name>
<protein>
    <submittedName>
        <fullName evidence="1">Uncharacterized protein</fullName>
    </submittedName>
</protein>
<organism evidence="1 2">
    <name type="scientific">Breznakibacter xylanolyticus</name>
    <dbReference type="NCBI Taxonomy" id="990"/>
    <lineage>
        <taxon>Bacteria</taxon>
        <taxon>Pseudomonadati</taxon>
        <taxon>Bacteroidota</taxon>
        <taxon>Bacteroidia</taxon>
        <taxon>Marinilabiliales</taxon>
        <taxon>Marinilabiliaceae</taxon>
        <taxon>Breznakibacter</taxon>
    </lineage>
</organism>
<keyword evidence="2" id="KW-1185">Reference proteome</keyword>
<dbReference type="OrthoDB" id="1120098at2"/>
<comment type="caution">
    <text evidence="1">The sequence shown here is derived from an EMBL/GenBank/DDBJ whole genome shotgun (WGS) entry which is preliminary data.</text>
</comment>
<reference evidence="1 2" key="1">
    <citation type="submission" date="2018-06" db="EMBL/GenBank/DDBJ databases">
        <title>Genomic Encyclopedia of Archaeal and Bacterial Type Strains, Phase II (KMG-II): from individual species to whole genera.</title>
        <authorList>
            <person name="Goeker M."/>
        </authorList>
    </citation>
    <scope>NUCLEOTIDE SEQUENCE [LARGE SCALE GENOMIC DNA]</scope>
    <source>
        <strain evidence="1 2">DSM 6779</strain>
    </source>
</reference>
<dbReference type="EMBL" id="QKZK01000024">
    <property type="protein sequence ID" value="PZX13582.1"/>
    <property type="molecule type" value="Genomic_DNA"/>
</dbReference>
<evidence type="ECO:0000313" key="1">
    <source>
        <dbReference type="EMBL" id="PZX13582.1"/>
    </source>
</evidence>
<accession>A0A2W7NQJ7</accession>